<organism evidence="17 18">
    <name type="scientific">Streptomyces lienomycini</name>
    <dbReference type="NCBI Taxonomy" id="284035"/>
    <lineage>
        <taxon>Bacteria</taxon>
        <taxon>Bacillati</taxon>
        <taxon>Actinomycetota</taxon>
        <taxon>Actinomycetes</taxon>
        <taxon>Kitasatosporales</taxon>
        <taxon>Streptomycetaceae</taxon>
        <taxon>Streptomyces</taxon>
    </lineage>
</organism>
<evidence type="ECO:0000256" key="8">
    <source>
        <dbReference type="ARBA" id="ARBA00023136"/>
    </source>
</evidence>
<feature type="transmembrane region" description="Helical" evidence="15">
    <location>
        <begin position="45"/>
        <end position="62"/>
    </location>
</feature>
<comment type="caution">
    <text evidence="17">The sequence shown here is derived from an EMBL/GenBank/DDBJ whole genome shotgun (WGS) entry which is preliminary data.</text>
</comment>
<comment type="function">
    <text evidence="9">Glycosaminoglycan synthesis. The hyaluronic acid capsule is involved in the pathogenicity of group A Streptococci; it may be the major virulence determinant.</text>
</comment>
<dbReference type="SUPFAM" id="SSF53448">
    <property type="entry name" value="Nucleotide-diphospho-sugar transferases"/>
    <property type="match status" value="1"/>
</dbReference>
<evidence type="ECO:0000256" key="10">
    <source>
        <dbReference type="ARBA" id="ARBA00040508"/>
    </source>
</evidence>
<dbReference type="Gene3D" id="3.90.550.10">
    <property type="entry name" value="Spore Coat Polysaccharide Biosynthesis Protein SpsA, Chain A"/>
    <property type="match status" value="1"/>
</dbReference>
<keyword evidence="15" id="KW-1133">Transmembrane helix</keyword>
<feature type="transmembrane region" description="Helical" evidence="15">
    <location>
        <begin position="74"/>
        <end position="94"/>
    </location>
</feature>
<evidence type="ECO:0000256" key="15">
    <source>
        <dbReference type="SAM" id="Phobius"/>
    </source>
</evidence>
<evidence type="ECO:0000313" key="18">
    <source>
        <dbReference type="Proteomes" id="UP001595855"/>
    </source>
</evidence>
<evidence type="ECO:0000256" key="1">
    <source>
        <dbReference type="ARBA" id="ARBA00004236"/>
    </source>
</evidence>
<feature type="transmembrane region" description="Helical" evidence="15">
    <location>
        <begin position="399"/>
        <end position="421"/>
    </location>
</feature>
<comment type="catalytic activity">
    <reaction evidence="14">
        <text>N-acetyl-beta-D-glucosaminyl-(1-&gt;4)-[hyaluronan](n) + UDP-alpha-D-glucuronate = [hyaluronan](n+1) + UDP + H(+)</text>
        <dbReference type="Rhea" id="RHEA:12528"/>
        <dbReference type="Rhea" id="RHEA-COMP:12585"/>
        <dbReference type="Rhea" id="RHEA-COMP:12587"/>
        <dbReference type="ChEBI" id="CHEBI:15378"/>
        <dbReference type="ChEBI" id="CHEBI:58052"/>
        <dbReference type="ChEBI" id="CHEBI:58223"/>
        <dbReference type="ChEBI" id="CHEBI:132153"/>
        <dbReference type="ChEBI" id="CHEBI:132154"/>
        <dbReference type="EC" id="2.4.1.212"/>
    </reaction>
</comment>
<evidence type="ECO:0000256" key="7">
    <source>
        <dbReference type="ARBA" id="ARBA00022679"/>
    </source>
</evidence>
<accession>A0ABV9WTB1</accession>
<gene>
    <name evidence="17" type="ORF">ACFPRC_12705</name>
</gene>
<dbReference type="Proteomes" id="UP001595855">
    <property type="component" value="Unassembled WGS sequence"/>
</dbReference>
<evidence type="ECO:0000256" key="11">
    <source>
        <dbReference type="ARBA" id="ARBA00042148"/>
    </source>
</evidence>
<feature type="transmembrane region" description="Helical" evidence="15">
    <location>
        <begin position="464"/>
        <end position="483"/>
    </location>
</feature>
<evidence type="ECO:0000256" key="12">
    <source>
        <dbReference type="ARBA" id="ARBA00043237"/>
    </source>
</evidence>
<feature type="domain" description="Glycosyltransferase 2-like" evidence="16">
    <location>
        <begin position="125"/>
        <end position="292"/>
    </location>
</feature>
<dbReference type="RefSeq" id="WP_271320140.1">
    <property type="nucleotide sequence ID" value="NZ_BAAATN010000004.1"/>
</dbReference>
<dbReference type="EMBL" id="JBHSJO010000001">
    <property type="protein sequence ID" value="MFC5015738.1"/>
    <property type="molecule type" value="Genomic_DNA"/>
</dbReference>
<feature type="transmembrane region" description="Helical" evidence="15">
    <location>
        <begin position="433"/>
        <end position="452"/>
    </location>
</feature>
<dbReference type="PANTHER" id="PTHR22913:SF12">
    <property type="entry name" value="MANNURONAN SYNTHASE"/>
    <property type="match status" value="1"/>
</dbReference>
<dbReference type="InterPro" id="IPR029044">
    <property type="entry name" value="Nucleotide-diphossugar_trans"/>
</dbReference>
<evidence type="ECO:0000313" key="17">
    <source>
        <dbReference type="EMBL" id="MFC5015738.1"/>
    </source>
</evidence>
<evidence type="ECO:0000256" key="2">
    <source>
        <dbReference type="ARBA" id="ARBA00004698"/>
    </source>
</evidence>
<evidence type="ECO:0000256" key="3">
    <source>
        <dbReference type="ARBA" id="ARBA00006782"/>
    </source>
</evidence>
<comment type="pathway">
    <text evidence="2">Glycan biosynthesis; hyaluronan biosynthesis.</text>
</comment>
<dbReference type="Pfam" id="PF00535">
    <property type="entry name" value="Glycos_transf_2"/>
    <property type="match status" value="1"/>
</dbReference>
<name>A0ABV9WTB1_9ACTN</name>
<evidence type="ECO:0000256" key="9">
    <source>
        <dbReference type="ARBA" id="ARBA00037408"/>
    </source>
</evidence>
<keyword evidence="6 17" id="KW-0328">Glycosyltransferase</keyword>
<keyword evidence="5" id="KW-1003">Cell membrane</keyword>
<dbReference type="GO" id="GO:0016757">
    <property type="term" value="F:glycosyltransferase activity"/>
    <property type="evidence" value="ECO:0007669"/>
    <property type="project" value="UniProtKB-KW"/>
</dbReference>
<protein>
    <recommendedName>
        <fullName evidence="10">Hyaluronan synthase</fullName>
        <ecNumber evidence="4">2.4.1.212</ecNumber>
    </recommendedName>
    <alternativeName>
        <fullName evidence="12">Hyaluronate synthase</fullName>
    </alternativeName>
    <alternativeName>
        <fullName evidence="11">Hyaluronic acid synthase</fullName>
    </alternativeName>
</protein>
<evidence type="ECO:0000259" key="16">
    <source>
        <dbReference type="Pfam" id="PF00535"/>
    </source>
</evidence>
<dbReference type="InterPro" id="IPR001173">
    <property type="entry name" value="Glyco_trans_2-like"/>
</dbReference>
<evidence type="ECO:0000256" key="6">
    <source>
        <dbReference type="ARBA" id="ARBA00022676"/>
    </source>
</evidence>
<comment type="similarity">
    <text evidence="3">Belongs to the NodC/HAS family.</text>
</comment>
<dbReference type="EC" id="2.4.1.212" evidence="4"/>
<proteinExistence type="inferred from homology"/>
<evidence type="ECO:0000256" key="14">
    <source>
        <dbReference type="ARBA" id="ARBA00048168"/>
    </source>
</evidence>
<evidence type="ECO:0000256" key="5">
    <source>
        <dbReference type="ARBA" id="ARBA00022475"/>
    </source>
</evidence>
<keyword evidence="7 17" id="KW-0808">Transferase</keyword>
<dbReference type="PANTHER" id="PTHR22913">
    <property type="entry name" value="HYALURONAN SYNTHASE"/>
    <property type="match status" value="1"/>
</dbReference>
<comment type="subcellular location">
    <subcellularLocation>
        <location evidence="1">Cell membrane</location>
    </subcellularLocation>
</comment>
<keyword evidence="18" id="KW-1185">Reference proteome</keyword>
<evidence type="ECO:0000256" key="4">
    <source>
        <dbReference type="ARBA" id="ARBA00012207"/>
    </source>
</evidence>
<keyword evidence="15" id="KW-0812">Transmembrane</keyword>
<sequence>MTVLRPGHGPASPLPAGLRHRLGIRPGTRLRARLDALDPRVRRDVVRLLTLLALLPLLLLLARRAVRLPHAFDLLTLYGLAVLAGTVGLLHLAYSRYDDPALRPLRGRPRHADAFPALPAEPRVSFLLAVRNERAHIEACVRSMAAVDYPDLQLVVVDDASDDGTPEVLERLAEELPITLIRLADNLGKKGALVRACAVADGDVLLFTDSDCVVAPDAVRHCVTALVRHPELGVVSGHCRALNTDAGLLARVQDIWYEGQFRISKAAEASFGSVSCVSGPLAAFRREAVWNYLPAWAEDRFLGAPFRFATDRQLTGYVLGQAWRGRALKDRHADSPFVREHDYPELRWEVGYTRAARVWTRVPSRPAPFLRQQIRWKKSFVRNLFFTGRFMWRRGPAAAALYYGHALWVIAAPVLVARHLLWAPLHPAGLLTLLYLGGVVLKGCVWGLAYRIDHPGDRAWRYRPLMSLLSCCVLAWLLPYALLTLRRNVWSRSAA</sequence>
<comment type="catalytic activity">
    <reaction evidence="13">
        <text>[hyaluronan](n) + UDP-N-acetyl-alpha-D-glucosamine = N-acetyl-beta-D-glucosaminyl-(1-&gt;4)-[hyaluronan](n) + UDP + H(+)</text>
        <dbReference type="Rhea" id="RHEA:20465"/>
        <dbReference type="Rhea" id="RHEA-COMP:12583"/>
        <dbReference type="Rhea" id="RHEA-COMP:12585"/>
        <dbReference type="ChEBI" id="CHEBI:15378"/>
        <dbReference type="ChEBI" id="CHEBI:57705"/>
        <dbReference type="ChEBI" id="CHEBI:58223"/>
        <dbReference type="ChEBI" id="CHEBI:132153"/>
        <dbReference type="ChEBI" id="CHEBI:132154"/>
        <dbReference type="EC" id="2.4.1.212"/>
    </reaction>
</comment>
<dbReference type="CDD" id="cd06423">
    <property type="entry name" value="CESA_like"/>
    <property type="match status" value="1"/>
</dbReference>
<reference evidence="18" key="1">
    <citation type="journal article" date="2019" name="Int. J. Syst. Evol. Microbiol.">
        <title>The Global Catalogue of Microorganisms (GCM) 10K type strain sequencing project: providing services to taxonomists for standard genome sequencing and annotation.</title>
        <authorList>
            <consortium name="The Broad Institute Genomics Platform"/>
            <consortium name="The Broad Institute Genome Sequencing Center for Infectious Disease"/>
            <person name="Wu L."/>
            <person name="Ma J."/>
        </authorList>
    </citation>
    <scope>NUCLEOTIDE SEQUENCE [LARGE SCALE GENOMIC DNA]</scope>
    <source>
        <strain evidence="18">CGMCC 4.1542</strain>
    </source>
</reference>
<keyword evidence="8 15" id="KW-0472">Membrane</keyword>
<evidence type="ECO:0000256" key="13">
    <source>
        <dbReference type="ARBA" id="ARBA00047709"/>
    </source>
</evidence>